<reference evidence="2 3" key="1">
    <citation type="submission" date="2023-09" db="EMBL/GenBank/DDBJ databases">
        <title>The genome sequence of Streptomyces anthocyanicus.</title>
        <authorList>
            <person name="Mo P."/>
        </authorList>
    </citation>
    <scope>NUCLEOTIDE SEQUENCE [LARGE SCALE GENOMIC DNA]</scope>
    <source>
        <strain evidence="2 3">JCM 4387</strain>
        <plasmid evidence="2 3">punmamed1</plasmid>
    </source>
</reference>
<proteinExistence type="predicted"/>
<gene>
    <name evidence="2" type="ORF">RI060_42940</name>
</gene>
<evidence type="ECO:0000259" key="1">
    <source>
        <dbReference type="SMART" id="SM00974"/>
    </source>
</evidence>
<dbReference type="Proteomes" id="UP001249394">
    <property type="component" value="Plasmid punmamed1"/>
</dbReference>
<feature type="domain" description="Bacteriophage T5 Orf172 DNA-binding" evidence="1">
    <location>
        <begin position="61"/>
        <end position="138"/>
    </location>
</feature>
<geneLocation type="plasmid" evidence="2 3">
    <name>punmamed1</name>
</geneLocation>
<evidence type="ECO:0000313" key="2">
    <source>
        <dbReference type="EMBL" id="WND24079.1"/>
    </source>
</evidence>
<protein>
    <submittedName>
        <fullName evidence="2">GIY-YIG nuclease family protein</fullName>
    </submittedName>
</protein>
<accession>A0ABY9UP11</accession>
<keyword evidence="3" id="KW-1185">Reference proteome</keyword>
<name>A0ABY9UP11_STRVL</name>
<sequence length="144" mass="16085">MDDGRPADWTAIAAQTFDWTAPQQFEDRFQVLTPEHEKAVLDRLLRPHQPVAVDKTYLIGMEGSPFVKIGYTSGDPKARLARLQTGQPAQMSLLWSTEGFYESALHKRFAAHRVRGEWFDLSSLGDPVAVVEAAVEEIKLSSAD</sequence>
<keyword evidence="2" id="KW-0614">Plasmid</keyword>
<evidence type="ECO:0000313" key="3">
    <source>
        <dbReference type="Proteomes" id="UP001249394"/>
    </source>
</evidence>
<dbReference type="Pfam" id="PF13455">
    <property type="entry name" value="MUG113"/>
    <property type="match status" value="1"/>
</dbReference>
<dbReference type="InterPro" id="IPR018306">
    <property type="entry name" value="Phage_T5_Orf172_DNA-bd"/>
</dbReference>
<organism evidence="2 3">
    <name type="scientific">Streptomyces violaceus</name>
    <name type="common">Streptomyces venezuelae</name>
    <dbReference type="NCBI Taxonomy" id="1936"/>
    <lineage>
        <taxon>Bacteria</taxon>
        <taxon>Bacillati</taxon>
        <taxon>Actinomycetota</taxon>
        <taxon>Actinomycetes</taxon>
        <taxon>Kitasatosporales</taxon>
        <taxon>Streptomycetaceae</taxon>
        <taxon>Streptomyces</taxon>
    </lineage>
</organism>
<dbReference type="EMBL" id="CP134214">
    <property type="protein sequence ID" value="WND24079.1"/>
    <property type="molecule type" value="Genomic_DNA"/>
</dbReference>
<dbReference type="SMART" id="SM00974">
    <property type="entry name" value="T5orf172"/>
    <property type="match status" value="1"/>
</dbReference>